<evidence type="ECO:0000256" key="2">
    <source>
        <dbReference type="ARBA" id="ARBA00022603"/>
    </source>
</evidence>
<dbReference type="InterPro" id="IPR023404">
    <property type="entry name" value="rSAM_horseshoe"/>
</dbReference>
<comment type="cofactor">
    <cofactor evidence="1">
        <name>[4Fe-4S] cluster</name>
        <dbReference type="ChEBI" id="CHEBI:49883"/>
    </cofactor>
</comment>
<evidence type="ECO:0000313" key="11">
    <source>
        <dbReference type="Proteomes" id="UP000226592"/>
    </source>
</evidence>
<dbReference type="SFLD" id="SFLDS00029">
    <property type="entry name" value="Radical_SAM"/>
    <property type="match status" value="1"/>
</dbReference>
<dbReference type="Gene3D" id="3.80.30.20">
    <property type="entry name" value="tm_1862 like domain"/>
    <property type="match status" value="1"/>
</dbReference>
<evidence type="ECO:0000256" key="5">
    <source>
        <dbReference type="ARBA" id="ARBA00022723"/>
    </source>
</evidence>
<dbReference type="SMART" id="SM00729">
    <property type="entry name" value="Elp3"/>
    <property type="match status" value="1"/>
</dbReference>
<dbReference type="CDD" id="cd02068">
    <property type="entry name" value="radical_SAM_B12_BD"/>
    <property type="match status" value="1"/>
</dbReference>
<keyword evidence="7" id="KW-0411">Iron-sulfur</keyword>
<dbReference type="GO" id="GO:0051539">
    <property type="term" value="F:4 iron, 4 sulfur cluster binding"/>
    <property type="evidence" value="ECO:0007669"/>
    <property type="project" value="UniProtKB-KW"/>
</dbReference>
<sequence>MKNNTIKALHRQIFAMGKSITLINPAFGVYVSHPSPPLGIAYLKAILEKNGIRTEIIDETAGMEVDIKKIDSEWVGLTVFTPTAKNAYDLADKLRAAGKKVMLGGPHVSILPKEALKHADKVVLGEGEKSVLEIFTSKKKILQNELIKDIDSIPFPNWHGLPLEKYTSPTRKHPYLKIMTSRGCPYGCIYCFKGVFGRYYRMRSPKNVVDEVEYLQKEYGCKEIAFIDDNFSQNRQRTIDICREIIQRKLKFDWNCPNGVRVDTLDLSLLKLMKKAGCYQLSFGIESGNQEVLNKVGKGIKLEQVRDAVKWAKEAGIETIGFFMIGLPYDTEETMQQTIDFAKSLPLDLVQFTITVPYPGTQLYHLIDDEGRFLVDDWAEFGSYSGKAYYEYGAIKRELVERMYKKAYREIYFRPGYALKRIIKNPKLLFSGAKAFANIFKKK</sequence>
<dbReference type="SUPFAM" id="SSF102114">
    <property type="entry name" value="Radical SAM enzymes"/>
    <property type="match status" value="1"/>
</dbReference>
<feature type="domain" description="Radical SAM core" evidence="9">
    <location>
        <begin position="168"/>
        <end position="402"/>
    </location>
</feature>
<dbReference type="Pfam" id="PF02310">
    <property type="entry name" value="B12-binding"/>
    <property type="match status" value="1"/>
</dbReference>
<dbReference type="GO" id="GO:0031419">
    <property type="term" value="F:cobalamin binding"/>
    <property type="evidence" value="ECO:0007669"/>
    <property type="project" value="InterPro"/>
</dbReference>
<dbReference type="PANTHER" id="PTHR43409">
    <property type="entry name" value="ANAEROBIC MAGNESIUM-PROTOPORPHYRIN IX MONOMETHYL ESTER CYCLASE-RELATED"/>
    <property type="match status" value="1"/>
</dbReference>
<keyword evidence="5" id="KW-0479">Metal-binding</keyword>
<reference evidence="11" key="1">
    <citation type="submission" date="2017-09" db="EMBL/GenBank/DDBJ databases">
        <title>The Reconstruction of 2,631 Draft Metagenome-Assembled Genomes from the Global Oceans.</title>
        <authorList>
            <person name="Tully B.J."/>
            <person name="Graham E.D."/>
            <person name="Heidelberg J.F."/>
        </authorList>
    </citation>
    <scope>NUCLEOTIDE SEQUENCE [LARGE SCALE GENOMIC DNA]</scope>
</reference>
<keyword evidence="3" id="KW-0808">Transferase</keyword>
<dbReference type="InterPro" id="IPR051198">
    <property type="entry name" value="BchE-like"/>
</dbReference>
<gene>
    <name evidence="10" type="ORF">CL943_00605</name>
</gene>
<dbReference type="SFLD" id="SFLDG01123">
    <property type="entry name" value="methyltransferase_(Class_B)"/>
    <property type="match status" value="1"/>
</dbReference>
<evidence type="ECO:0000259" key="9">
    <source>
        <dbReference type="PROSITE" id="PS51918"/>
    </source>
</evidence>
<evidence type="ECO:0000256" key="7">
    <source>
        <dbReference type="ARBA" id="ARBA00023014"/>
    </source>
</evidence>
<name>A0A2D6M043_9ARCH</name>
<dbReference type="EMBL" id="NZBU01000002">
    <property type="protein sequence ID" value="MAG21792.1"/>
    <property type="molecule type" value="Genomic_DNA"/>
</dbReference>
<dbReference type="InterPro" id="IPR006158">
    <property type="entry name" value="Cobalamin-bd"/>
</dbReference>
<proteinExistence type="predicted"/>
<dbReference type="PROSITE" id="PS51332">
    <property type="entry name" value="B12_BINDING"/>
    <property type="match status" value="1"/>
</dbReference>
<dbReference type="InterPro" id="IPR006638">
    <property type="entry name" value="Elp3/MiaA/NifB-like_rSAM"/>
</dbReference>
<accession>A0A2D6M043</accession>
<dbReference type="AlphaFoldDB" id="A0A2D6M043"/>
<keyword evidence="4" id="KW-0949">S-adenosyl-L-methionine</keyword>
<dbReference type="GO" id="GO:0003824">
    <property type="term" value="F:catalytic activity"/>
    <property type="evidence" value="ECO:0007669"/>
    <property type="project" value="InterPro"/>
</dbReference>
<evidence type="ECO:0000256" key="3">
    <source>
        <dbReference type="ARBA" id="ARBA00022679"/>
    </source>
</evidence>
<dbReference type="InterPro" id="IPR007197">
    <property type="entry name" value="rSAM"/>
</dbReference>
<dbReference type="Proteomes" id="UP000226592">
    <property type="component" value="Unassembled WGS sequence"/>
</dbReference>
<dbReference type="CDD" id="cd01335">
    <property type="entry name" value="Radical_SAM"/>
    <property type="match status" value="1"/>
</dbReference>
<dbReference type="PANTHER" id="PTHR43409:SF7">
    <property type="entry name" value="BLL1977 PROTEIN"/>
    <property type="match status" value="1"/>
</dbReference>
<keyword evidence="6" id="KW-0408">Iron</keyword>
<comment type="caution">
    <text evidence="10">The sequence shown here is derived from an EMBL/GenBank/DDBJ whole genome shotgun (WGS) entry which is preliminary data.</text>
</comment>
<protein>
    <submittedName>
        <fullName evidence="10">Uncharacterized protein</fullName>
    </submittedName>
</protein>
<evidence type="ECO:0000256" key="4">
    <source>
        <dbReference type="ARBA" id="ARBA00022691"/>
    </source>
</evidence>
<keyword evidence="2" id="KW-0489">Methyltransferase</keyword>
<dbReference type="Gene3D" id="3.40.50.280">
    <property type="entry name" value="Cobalamin-binding domain"/>
    <property type="match status" value="1"/>
</dbReference>
<dbReference type="PROSITE" id="PS51918">
    <property type="entry name" value="RADICAL_SAM"/>
    <property type="match status" value="1"/>
</dbReference>
<feature type="domain" description="B12-binding" evidence="8">
    <location>
        <begin position="17"/>
        <end position="145"/>
    </location>
</feature>
<dbReference type="InterPro" id="IPR034466">
    <property type="entry name" value="Methyltransferase_Class_B"/>
</dbReference>
<evidence type="ECO:0000259" key="8">
    <source>
        <dbReference type="PROSITE" id="PS51332"/>
    </source>
</evidence>
<dbReference type="SFLD" id="SFLDG01082">
    <property type="entry name" value="B12-binding_domain_containing"/>
    <property type="match status" value="1"/>
</dbReference>
<evidence type="ECO:0000256" key="1">
    <source>
        <dbReference type="ARBA" id="ARBA00001966"/>
    </source>
</evidence>
<dbReference type="Pfam" id="PF04055">
    <property type="entry name" value="Radical_SAM"/>
    <property type="match status" value="1"/>
</dbReference>
<evidence type="ECO:0000313" key="10">
    <source>
        <dbReference type="EMBL" id="MAG21792.1"/>
    </source>
</evidence>
<dbReference type="InterPro" id="IPR058240">
    <property type="entry name" value="rSAM_sf"/>
</dbReference>
<evidence type="ECO:0000256" key="6">
    <source>
        <dbReference type="ARBA" id="ARBA00023004"/>
    </source>
</evidence>
<organism evidence="10 11">
    <name type="scientific">Candidatus Iainarchaeum sp</name>
    <dbReference type="NCBI Taxonomy" id="3101447"/>
    <lineage>
        <taxon>Archaea</taxon>
        <taxon>Candidatus Iainarchaeota</taxon>
        <taxon>Candidatus Iainarchaeia</taxon>
        <taxon>Candidatus Iainarchaeales</taxon>
        <taxon>Candidatus Iainarchaeaceae</taxon>
        <taxon>Candidatus Iainarchaeum</taxon>
    </lineage>
</organism>
<dbReference type="GO" id="GO:0046872">
    <property type="term" value="F:metal ion binding"/>
    <property type="evidence" value="ECO:0007669"/>
    <property type="project" value="UniProtKB-KW"/>
</dbReference>